<reference evidence="1 2" key="1">
    <citation type="submission" date="2021-06" db="EMBL/GenBank/DDBJ databases">
        <title>Caerostris extrusa draft genome.</title>
        <authorList>
            <person name="Kono N."/>
            <person name="Arakawa K."/>
        </authorList>
    </citation>
    <scope>NUCLEOTIDE SEQUENCE [LARGE SCALE GENOMIC DNA]</scope>
</reference>
<comment type="caution">
    <text evidence="1">The sequence shown here is derived from an EMBL/GenBank/DDBJ whole genome shotgun (WGS) entry which is preliminary data.</text>
</comment>
<sequence length="128" mass="14965">MSGFLRAYAAVLPRLPKAVVAFFRSVRRKSDISGDHHHLHSRLISRIQSTRNRLCCYGKSIAESRERFSGSRIPFHHRQIILESDRLRVMISGSRLTVVAGKKDFQPIFFRLDEDWGNLRFQSEIIRR</sequence>
<gene>
    <name evidence="1" type="ORF">CEXT_681571</name>
</gene>
<name>A0AAV4NIQ3_CAEEX</name>
<proteinExistence type="predicted"/>
<evidence type="ECO:0000313" key="2">
    <source>
        <dbReference type="Proteomes" id="UP001054945"/>
    </source>
</evidence>
<dbReference type="EMBL" id="BPLR01003418">
    <property type="protein sequence ID" value="GIX84368.1"/>
    <property type="molecule type" value="Genomic_DNA"/>
</dbReference>
<evidence type="ECO:0000313" key="1">
    <source>
        <dbReference type="EMBL" id="GIX84368.1"/>
    </source>
</evidence>
<keyword evidence="2" id="KW-1185">Reference proteome</keyword>
<dbReference type="AlphaFoldDB" id="A0AAV4NIQ3"/>
<accession>A0AAV4NIQ3</accession>
<organism evidence="1 2">
    <name type="scientific">Caerostris extrusa</name>
    <name type="common">Bark spider</name>
    <name type="synonym">Caerostris bankana</name>
    <dbReference type="NCBI Taxonomy" id="172846"/>
    <lineage>
        <taxon>Eukaryota</taxon>
        <taxon>Metazoa</taxon>
        <taxon>Ecdysozoa</taxon>
        <taxon>Arthropoda</taxon>
        <taxon>Chelicerata</taxon>
        <taxon>Arachnida</taxon>
        <taxon>Araneae</taxon>
        <taxon>Araneomorphae</taxon>
        <taxon>Entelegynae</taxon>
        <taxon>Araneoidea</taxon>
        <taxon>Araneidae</taxon>
        <taxon>Caerostris</taxon>
    </lineage>
</organism>
<protein>
    <submittedName>
        <fullName evidence="1">Uncharacterized protein</fullName>
    </submittedName>
</protein>
<dbReference type="Proteomes" id="UP001054945">
    <property type="component" value="Unassembled WGS sequence"/>
</dbReference>